<gene>
    <name evidence="2" type="ORF">HCR03_09720</name>
</gene>
<evidence type="ECO:0000259" key="1">
    <source>
        <dbReference type="Pfam" id="PF01261"/>
    </source>
</evidence>
<sequence>MNLATSTNIICERPGGKVFPIEQTLQIASEAGFRLFDMNFYDWALPFSPFLTDQWEIWINRIAEKAAQLGVKFGQCHAYTFNFLDRSMTKEEWHRNQELVERSLYCCSILGSRLCVTHPETDRAVQNLYSVSKKENIEYYNRLLEVSEKYNMELAIENMCDLSIAPRRKYCAFPEELVDLIDSFHNEEIGICWDFEHADIMKIDQRQALLYIGKRLKATHVSDSLSSTDTDLMHILPMFGTINWAEIMQTLQQIHYNGDFCFEAHNFANRLPDTLLPTAMKLSYEIGQYLLNLPREASSVLVQTSGSTKTTAISFLA</sequence>
<protein>
    <submittedName>
        <fullName evidence="2">Sugar phosphate isomerase/epimerase</fullName>
    </submittedName>
</protein>
<dbReference type="Proteomes" id="UP000515909">
    <property type="component" value="Chromosome"/>
</dbReference>
<proteinExistence type="predicted"/>
<dbReference type="PANTHER" id="PTHR12110">
    <property type="entry name" value="HYDROXYPYRUVATE ISOMERASE"/>
    <property type="match status" value="1"/>
</dbReference>
<dbReference type="PANTHER" id="PTHR12110:SF53">
    <property type="entry name" value="BLR5974 PROTEIN"/>
    <property type="match status" value="1"/>
</dbReference>
<dbReference type="KEGG" id="cfem:HCR03_09720"/>
<evidence type="ECO:0000313" key="3">
    <source>
        <dbReference type="Proteomes" id="UP000515909"/>
    </source>
</evidence>
<dbReference type="InterPro" id="IPR013022">
    <property type="entry name" value="Xyl_isomerase-like_TIM-brl"/>
</dbReference>
<dbReference type="RefSeq" id="WP_187037934.1">
    <property type="nucleotide sequence ID" value="NZ_CP060286.1"/>
</dbReference>
<name>A0A7G8TFQ8_9FIRM</name>
<accession>A0A7G8TFQ8</accession>
<dbReference type="EMBL" id="CP060286">
    <property type="protein sequence ID" value="QNK42449.1"/>
    <property type="molecule type" value="Genomic_DNA"/>
</dbReference>
<reference evidence="2 3" key="1">
    <citation type="submission" date="2020-08" db="EMBL/GenBank/DDBJ databases">
        <title>The isolate Caproiciproducens sp. 7D4C2 produces n-caproate at mildly acidic conditions from hexoses: genome and rBOX comparison with related strains and chain-elongating bacteria.</title>
        <authorList>
            <person name="Esquivel-Elizondo S."/>
            <person name="Bagci C."/>
            <person name="Temovska M."/>
            <person name="Jeon B.S."/>
            <person name="Bessarab I."/>
            <person name="Williams R.B.H."/>
            <person name="Huson D.H."/>
            <person name="Angenent L.T."/>
        </authorList>
    </citation>
    <scope>NUCLEOTIDE SEQUENCE [LARGE SCALE GENOMIC DNA]</scope>
    <source>
        <strain evidence="2 3">7D4C2</strain>
    </source>
</reference>
<dbReference type="InterPro" id="IPR050312">
    <property type="entry name" value="IolE/XylAMocC-like"/>
</dbReference>
<dbReference type="SUPFAM" id="SSF51658">
    <property type="entry name" value="Xylose isomerase-like"/>
    <property type="match status" value="1"/>
</dbReference>
<feature type="domain" description="Xylose isomerase-like TIM barrel" evidence="1">
    <location>
        <begin position="26"/>
        <end position="268"/>
    </location>
</feature>
<dbReference type="Gene3D" id="3.20.20.150">
    <property type="entry name" value="Divalent-metal-dependent TIM barrel enzymes"/>
    <property type="match status" value="1"/>
</dbReference>
<dbReference type="GO" id="GO:0016853">
    <property type="term" value="F:isomerase activity"/>
    <property type="evidence" value="ECO:0007669"/>
    <property type="project" value="UniProtKB-KW"/>
</dbReference>
<dbReference type="AlphaFoldDB" id="A0A7G8TFQ8"/>
<organism evidence="2 3">
    <name type="scientific">Caproicibacter fermentans</name>
    <dbReference type="NCBI Taxonomy" id="2576756"/>
    <lineage>
        <taxon>Bacteria</taxon>
        <taxon>Bacillati</taxon>
        <taxon>Bacillota</taxon>
        <taxon>Clostridia</taxon>
        <taxon>Eubacteriales</taxon>
        <taxon>Acutalibacteraceae</taxon>
        <taxon>Caproicibacter</taxon>
    </lineage>
</organism>
<evidence type="ECO:0000313" key="2">
    <source>
        <dbReference type="EMBL" id="QNK42449.1"/>
    </source>
</evidence>
<dbReference type="Pfam" id="PF01261">
    <property type="entry name" value="AP_endonuc_2"/>
    <property type="match status" value="1"/>
</dbReference>
<dbReference type="InterPro" id="IPR036237">
    <property type="entry name" value="Xyl_isomerase-like_sf"/>
</dbReference>
<keyword evidence="2" id="KW-0413">Isomerase</keyword>